<keyword evidence="1" id="KW-0808">Transferase</keyword>
<name>A0ABU7N190_9ACTN</name>
<reference evidence="6 7" key="1">
    <citation type="submission" date="2024-01" db="EMBL/GenBank/DDBJ databases">
        <title>Draft genome sequence of Gordonia sp. PKS22-38.</title>
        <authorList>
            <person name="Suphannarot A."/>
            <person name="Mingma R."/>
        </authorList>
    </citation>
    <scope>NUCLEOTIDE SEQUENCE [LARGE SCALE GENOMIC DNA]</scope>
    <source>
        <strain evidence="6 7">PKS22-38</strain>
    </source>
</reference>
<dbReference type="Pfam" id="PF13185">
    <property type="entry name" value="GAF_2"/>
    <property type="match status" value="1"/>
</dbReference>
<dbReference type="PROSITE" id="PS50921">
    <property type="entry name" value="ANTAR"/>
    <property type="match status" value="1"/>
</dbReference>
<dbReference type="SUPFAM" id="SSF55781">
    <property type="entry name" value="GAF domain-like"/>
    <property type="match status" value="1"/>
</dbReference>
<evidence type="ECO:0000256" key="2">
    <source>
        <dbReference type="ARBA" id="ARBA00022777"/>
    </source>
</evidence>
<sequence>MNNMAMSNTAKNSIGNEVHHSIADLARRLHDVPEESEHDDGLLRSVTAAAIENVPGARHAGVLLVDKKRNFETIAPTGPVMSQVDRIQVETGEGPCLQAAWNHQMVLINDIAGDPRWPAFSARVVNDTPVRAGLSFHLFTHKGTIGALNLFADEVDAFSVESEEVGLIFATHAALALGAVRQQQDFRSALASRDTIGQAKGMLMERFSIDAIAAFELLRRLSQDTNTPLVDVARQVIDAEKPVKA</sequence>
<dbReference type="Pfam" id="PF03861">
    <property type="entry name" value="ANTAR"/>
    <property type="match status" value="1"/>
</dbReference>
<comment type="caution">
    <text evidence="6">The sequence shown here is derived from an EMBL/GenBank/DDBJ whole genome shotgun (WGS) entry which is preliminary data.</text>
</comment>
<keyword evidence="3" id="KW-0805">Transcription regulation</keyword>
<dbReference type="SMART" id="SM00065">
    <property type="entry name" value="GAF"/>
    <property type="match status" value="1"/>
</dbReference>
<proteinExistence type="predicted"/>
<dbReference type="Gene3D" id="3.30.450.40">
    <property type="match status" value="1"/>
</dbReference>
<evidence type="ECO:0000256" key="1">
    <source>
        <dbReference type="ARBA" id="ARBA00022679"/>
    </source>
</evidence>
<keyword evidence="7" id="KW-1185">Reference proteome</keyword>
<evidence type="ECO:0000313" key="7">
    <source>
        <dbReference type="Proteomes" id="UP001335729"/>
    </source>
</evidence>
<dbReference type="SMART" id="SM01012">
    <property type="entry name" value="ANTAR"/>
    <property type="match status" value="1"/>
</dbReference>
<dbReference type="InterPro" id="IPR012074">
    <property type="entry name" value="GAF_ANTAR"/>
</dbReference>
<evidence type="ECO:0000313" key="6">
    <source>
        <dbReference type="EMBL" id="MEE4025819.1"/>
    </source>
</evidence>
<dbReference type="InterPro" id="IPR003018">
    <property type="entry name" value="GAF"/>
</dbReference>
<keyword evidence="2" id="KW-0418">Kinase</keyword>
<evidence type="ECO:0000256" key="4">
    <source>
        <dbReference type="ARBA" id="ARBA00023163"/>
    </source>
</evidence>
<dbReference type="SUPFAM" id="SSF52172">
    <property type="entry name" value="CheY-like"/>
    <property type="match status" value="1"/>
</dbReference>
<dbReference type="Gene3D" id="1.10.10.10">
    <property type="entry name" value="Winged helix-like DNA-binding domain superfamily/Winged helix DNA-binding domain"/>
    <property type="match status" value="1"/>
</dbReference>
<dbReference type="PIRSF" id="PIRSF036625">
    <property type="entry name" value="GAF_ANTAR"/>
    <property type="match status" value="1"/>
</dbReference>
<accession>A0ABU7N190</accession>
<dbReference type="InterPro" id="IPR029016">
    <property type="entry name" value="GAF-like_dom_sf"/>
</dbReference>
<protein>
    <submittedName>
        <fullName evidence="6">GAF and ANTAR domain-containing protein</fullName>
    </submittedName>
</protein>
<dbReference type="InterPro" id="IPR036388">
    <property type="entry name" value="WH-like_DNA-bd_sf"/>
</dbReference>
<keyword evidence="4" id="KW-0804">Transcription</keyword>
<dbReference type="InterPro" id="IPR011006">
    <property type="entry name" value="CheY-like_superfamily"/>
</dbReference>
<dbReference type="InterPro" id="IPR005561">
    <property type="entry name" value="ANTAR"/>
</dbReference>
<evidence type="ECO:0000259" key="5">
    <source>
        <dbReference type="PROSITE" id="PS50921"/>
    </source>
</evidence>
<dbReference type="Proteomes" id="UP001335729">
    <property type="component" value="Unassembled WGS sequence"/>
</dbReference>
<feature type="domain" description="ANTAR" evidence="5">
    <location>
        <begin position="176"/>
        <end position="237"/>
    </location>
</feature>
<evidence type="ECO:0000256" key="3">
    <source>
        <dbReference type="ARBA" id="ARBA00023015"/>
    </source>
</evidence>
<gene>
    <name evidence="6" type="ORF">V1Y59_22235</name>
</gene>
<dbReference type="RefSeq" id="WP_330507223.1">
    <property type="nucleotide sequence ID" value="NZ_JAZDUE010000025.1"/>
</dbReference>
<dbReference type="EMBL" id="JAZDUE010000025">
    <property type="protein sequence ID" value="MEE4025819.1"/>
    <property type="molecule type" value="Genomic_DNA"/>
</dbReference>
<organism evidence="6 7">
    <name type="scientific">Gordonia prachuapensis</name>
    <dbReference type="NCBI Taxonomy" id="3115651"/>
    <lineage>
        <taxon>Bacteria</taxon>
        <taxon>Bacillati</taxon>
        <taxon>Actinomycetota</taxon>
        <taxon>Actinomycetes</taxon>
        <taxon>Mycobacteriales</taxon>
        <taxon>Gordoniaceae</taxon>
        <taxon>Gordonia</taxon>
    </lineage>
</organism>